<feature type="compositionally biased region" description="Low complexity" evidence="5">
    <location>
        <begin position="339"/>
        <end position="364"/>
    </location>
</feature>
<feature type="domain" description="PH" evidence="6">
    <location>
        <begin position="194"/>
        <end position="285"/>
    </location>
</feature>
<dbReference type="Gene3D" id="3.90.190.10">
    <property type="entry name" value="Protein tyrosine phosphatase superfamily"/>
    <property type="match status" value="1"/>
</dbReference>
<reference evidence="10 11" key="1">
    <citation type="submission" date="2018-08" db="EMBL/GenBank/DDBJ databases">
        <title>Aphanomyces genome sequencing and annotation.</title>
        <authorList>
            <person name="Minardi D."/>
            <person name="Oidtmann B."/>
            <person name="Van Der Giezen M."/>
            <person name="Studholme D.J."/>
        </authorList>
    </citation>
    <scope>NUCLEOTIDE SEQUENCE [LARGE SCALE GENOMIC DNA]</scope>
    <source>
        <strain evidence="8 10">SA</strain>
        <strain evidence="9 11">Sv</strain>
    </source>
</reference>
<feature type="region of interest" description="Disordered" evidence="5">
    <location>
        <begin position="300"/>
        <end position="364"/>
    </location>
</feature>
<dbReference type="VEuPathDB" id="FungiDB:H257_12476"/>
<feature type="region of interest" description="Disordered" evidence="5">
    <location>
        <begin position="578"/>
        <end position="613"/>
    </location>
</feature>
<dbReference type="InterPro" id="IPR001849">
    <property type="entry name" value="PH_domain"/>
</dbReference>
<dbReference type="PROSITE" id="PS50003">
    <property type="entry name" value="PH_DOMAIN"/>
    <property type="match status" value="1"/>
</dbReference>
<evidence type="ECO:0000256" key="2">
    <source>
        <dbReference type="ARBA" id="ARBA00023125"/>
    </source>
</evidence>
<dbReference type="EMBL" id="QUTG01003713">
    <property type="protein sequence ID" value="RHY90540.1"/>
    <property type="molecule type" value="Genomic_DNA"/>
</dbReference>
<evidence type="ECO:0000259" key="6">
    <source>
        <dbReference type="PROSITE" id="PS50003"/>
    </source>
</evidence>
<comment type="similarity">
    <text evidence="4">Belongs to the HSF family.</text>
</comment>
<comment type="caution">
    <text evidence="8">The sequence shown here is derived from an EMBL/GenBank/DDBJ whole genome shotgun (WGS) entry which is preliminary data.</text>
</comment>
<keyword evidence="3" id="KW-0539">Nucleus</keyword>
<feature type="compositionally biased region" description="Polar residues" evidence="5">
    <location>
        <begin position="309"/>
        <end position="338"/>
    </location>
</feature>
<evidence type="ECO:0000313" key="9">
    <source>
        <dbReference type="EMBL" id="RHY90540.1"/>
    </source>
</evidence>
<dbReference type="SUPFAM" id="SSF50729">
    <property type="entry name" value="PH domain-like"/>
    <property type="match status" value="1"/>
</dbReference>
<dbReference type="InterPro" id="IPR011993">
    <property type="entry name" value="PH-like_dom_sf"/>
</dbReference>
<evidence type="ECO:0000256" key="3">
    <source>
        <dbReference type="ARBA" id="ARBA00023242"/>
    </source>
</evidence>
<feature type="domain" description="C2 tensin-type" evidence="7">
    <location>
        <begin position="49"/>
        <end position="197"/>
    </location>
</feature>
<dbReference type="InterPro" id="IPR036390">
    <property type="entry name" value="WH_DNA-bd_sf"/>
</dbReference>
<dbReference type="InterPro" id="IPR029021">
    <property type="entry name" value="Prot-tyrosine_phosphatase-like"/>
</dbReference>
<proteinExistence type="inferred from homology"/>
<dbReference type="AlphaFoldDB" id="A0A397D9Z1"/>
<evidence type="ECO:0000313" key="10">
    <source>
        <dbReference type="Proteomes" id="UP000265716"/>
    </source>
</evidence>
<dbReference type="Proteomes" id="UP000265716">
    <property type="component" value="Unassembled WGS sequence"/>
</dbReference>
<accession>A0A397D9Z1</accession>
<name>A0A397D9Z1_APHAT</name>
<dbReference type="PANTHER" id="PTHR10015">
    <property type="entry name" value="HEAT SHOCK TRANSCRIPTION FACTOR"/>
    <property type="match status" value="1"/>
</dbReference>
<dbReference type="Pfam" id="PF00169">
    <property type="entry name" value="PH"/>
    <property type="match status" value="1"/>
</dbReference>
<dbReference type="InterPro" id="IPR000232">
    <property type="entry name" value="HSF_DNA-bd"/>
</dbReference>
<dbReference type="InterPro" id="IPR035892">
    <property type="entry name" value="C2_domain_sf"/>
</dbReference>
<keyword evidence="2" id="KW-0238">DNA-binding</keyword>
<sequence>MGYPASGVEKTYRNDVSDVSSFLNMKHQDKYFIYNLSEREYGISIYHKSDQDLLEYVQMVNGIFWKKRGQGVRYPSQARYVYYFTKVHPAPSEHVPSKLLYNSAWDTPQLQSYTDPHTTLVFRTECVVEGDFLVRIFHANATAVLGKKESQLCHFTLRTDFVTSRGSIVLAKADIDGATDHKRFPDHFSGGFVQNWKRRWCVAKDGTLTYYKSDTNCRANGSVALQGATVNRWQCHKFTAKVGHPCHFFKVEPPSSAQKRRVYYFGADTESDLVEWMRVVQASASPQLQRSQSAALIGLGRHSHHPRCQENSSFVSTTSSCTGHNNNNPHTPKTDQYYSNRSSMPTTSSSAATTSSSSGFNTGSSTGRVMARLSFDDRMARVEATKKATVVSTYEYSTEELLAAADLQAHLKDTGQFVAFCEMPRVDAVQLVLLLAHDMFPSLLDAVDEDSAHMVDMVAGRENESDESCSSLSPYKQVKHRKVGVPKFLRYLFQILDNEDPHIIAWSADGTSIQILDMVSIAHTILPKYFKHSNYASFQRQLNYFGFRKWTKSQTTICTFSHPEFLRHRPDRMARIKRKNRPDRMGTTRHKPPLATTSSSTSPFPTTSWADAAMDPPAAIPRHGSYVDLKGMLPQGRGVGGFDGPFQDIPPLHSAGTMTHLMEQVHFITPLHQYHRPYDHTRPHIQVPPPADAAPMWYYYNPT</sequence>
<dbReference type="Gene3D" id="1.10.10.10">
    <property type="entry name" value="Winged helix-like DNA-binding domain superfamily/Winged helix DNA-binding domain"/>
    <property type="match status" value="1"/>
</dbReference>
<feature type="compositionally biased region" description="Low complexity" evidence="5">
    <location>
        <begin position="596"/>
        <end position="613"/>
    </location>
</feature>
<dbReference type="GO" id="GO:0005634">
    <property type="term" value="C:nucleus"/>
    <property type="evidence" value="ECO:0007669"/>
    <property type="project" value="UniProtKB-SubCell"/>
</dbReference>
<dbReference type="PROSITE" id="PS51182">
    <property type="entry name" value="C2_TENSIN"/>
    <property type="match status" value="1"/>
</dbReference>
<evidence type="ECO:0000256" key="1">
    <source>
        <dbReference type="ARBA" id="ARBA00004123"/>
    </source>
</evidence>
<organism evidence="8 10">
    <name type="scientific">Aphanomyces astaci</name>
    <name type="common">Crayfish plague agent</name>
    <dbReference type="NCBI Taxonomy" id="112090"/>
    <lineage>
        <taxon>Eukaryota</taxon>
        <taxon>Sar</taxon>
        <taxon>Stramenopiles</taxon>
        <taxon>Oomycota</taxon>
        <taxon>Saprolegniomycetes</taxon>
        <taxon>Saprolegniales</taxon>
        <taxon>Verrucalvaceae</taxon>
        <taxon>Aphanomyces</taxon>
    </lineage>
</organism>
<evidence type="ECO:0008006" key="12">
    <source>
        <dbReference type="Google" id="ProtNLM"/>
    </source>
</evidence>
<dbReference type="GO" id="GO:0043565">
    <property type="term" value="F:sequence-specific DNA binding"/>
    <property type="evidence" value="ECO:0007669"/>
    <property type="project" value="InterPro"/>
</dbReference>
<evidence type="ECO:0000256" key="5">
    <source>
        <dbReference type="SAM" id="MobiDB-lite"/>
    </source>
</evidence>
<dbReference type="SMART" id="SM00233">
    <property type="entry name" value="PH"/>
    <property type="match status" value="1"/>
</dbReference>
<dbReference type="VEuPathDB" id="FungiDB:H257_12475"/>
<dbReference type="Gene3D" id="2.30.29.30">
    <property type="entry name" value="Pleckstrin-homology domain (PH domain)/Phosphotyrosine-binding domain (PTB)"/>
    <property type="match status" value="1"/>
</dbReference>
<evidence type="ECO:0000256" key="4">
    <source>
        <dbReference type="RuleBase" id="RU004020"/>
    </source>
</evidence>
<dbReference type="SMART" id="SM01326">
    <property type="entry name" value="PTEN_C2"/>
    <property type="match status" value="1"/>
</dbReference>
<feature type="compositionally biased region" description="Basic residues" evidence="5">
    <location>
        <begin position="578"/>
        <end position="592"/>
    </location>
</feature>
<evidence type="ECO:0000259" key="7">
    <source>
        <dbReference type="PROSITE" id="PS51182"/>
    </source>
</evidence>
<dbReference type="Gene3D" id="2.60.40.1110">
    <property type="match status" value="1"/>
</dbReference>
<dbReference type="PANTHER" id="PTHR10015:SF427">
    <property type="entry name" value="HEAT SHOCK FACTOR PROTEIN"/>
    <property type="match status" value="1"/>
</dbReference>
<dbReference type="Proteomes" id="UP000285712">
    <property type="component" value="Unassembled WGS sequence"/>
</dbReference>
<dbReference type="InterPro" id="IPR014020">
    <property type="entry name" value="Tensin_C2-dom"/>
</dbReference>
<dbReference type="GO" id="GO:0003700">
    <property type="term" value="F:DNA-binding transcription factor activity"/>
    <property type="evidence" value="ECO:0007669"/>
    <property type="project" value="InterPro"/>
</dbReference>
<dbReference type="InterPro" id="IPR036388">
    <property type="entry name" value="WH-like_DNA-bd_sf"/>
</dbReference>
<evidence type="ECO:0000313" key="8">
    <source>
        <dbReference type="EMBL" id="RHY57821.1"/>
    </source>
</evidence>
<protein>
    <recommendedName>
        <fullName evidence="12">HSF-type DNA-binding domain-containing protein</fullName>
    </recommendedName>
</protein>
<dbReference type="SUPFAM" id="SSF46785">
    <property type="entry name" value="Winged helix' DNA-binding domain"/>
    <property type="match status" value="1"/>
</dbReference>
<evidence type="ECO:0000313" key="11">
    <source>
        <dbReference type="Proteomes" id="UP000285712"/>
    </source>
</evidence>
<gene>
    <name evidence="9" type="ORF">DYB35_003850</name>
    <name evidence="8" type="ORF">DYB38_001372</name>
</gene>
<comment type="subcellular location">
    <subcellularLocation>
        <location evidence="1">Nucleus</location>
    </subcellularLocation>
</comment>
<dbReference type="EMBL" id="QUTC01005479">
    <property type="protein sequence ID" value="RHY57821.1"/>
    <property type="molecule type" value="Genomic_DNA"/>
</dbReference>
<dbReference type="SUPFAM" id="SSF49562">
    <property type="entry name" value="C2 domain (Calcium/lipid-binding domain, CaLB)"/>
    <property type="match status" value="1"/>
</dbReference>
<dbReference type="Pfam" id="PF00447">
    <property type="entry name" value="HSF_DNA-bind"/>
    <property type="match status" value="1"/>
</dbReference>
<dbReference type="FunFam" id="1.10.10.10:FF:000286">
    <property type="entry name" value="Heat shock transcription factor"/>
    <property type="match status" value="1"/>
</dbReference>
<dbReference type="PRINTS" id="PR00056">
    <property type="entry name" value="HSFDOMAIN"/>
</dbReference>
<dbReference type="SMART" id="SM00415">
    <property type="entry name" value="HSF"/>
    <property type="match status" value="1"/>
</dbReference>